<dbReference type="AlphaFoldDB" id="A0A5N6QH72"/>
<dbReference type="Proteomes" id="UP000327013">
    <property type="component" value="Chromosome 1"/>
</dbReference>
<gene>
    <name evidence="18" type="ORF">FH972_002589</name>
</gene>
<keyword evidence="11 16" id="KW-1133">Transmembrane helix</keyword>
<dbReference type="InterPro" id="IPR044600">
    <property type="entry name" value="ATL1/ATL16-like"/>
</dbReference>
<dbReference type="GO" id="GO:0016567">
    <property type="term" value="P:protein ubiquitination"/>
    <property type="evidence" value="ECO:0007669"/>
    <property type="project" value="UniProtKB-UniPathway"/>
</dbReference>
<name>A0A5N6QH72_9ROSI</name>
<comment type="pathway">
    <text evidence="3">Protein modification; protein ubiquitination.</text>
</comment>
<evidence type="ECO:0000256" key="8">
    <source>
        <dbReference type="ARBA" id="ARBA00022771"/>
    </source>
</evidence>
<dbReference type="CDD" id="cd16461">
    <property type="entry name" value="RING-H2_EL5-like"/>
    <property type="match status" value="1"/>
</dbReference>
<evidence type="ECO:0000256" key="14">
    <source>
        <dbReference type="PROSITE-ProRule" id="PRU00175"/>
    </source>
</evidence>
<dbReference type="EC" id="2.3.2.27" evidence="4"/>
<dbReference type="GO" id="GO:0061630">
    <property type="term" value="F:ubiquitin protein ligase activity"/>
    <property type="evidence" value="ECO:0007669"/>
    <property type="project" value="UniProtKB-EC"/>
</dbReference>
<evidence type="ECO:0000259" key="17">
    <source>
        <dbReference type="PROSITE" id="PS50089"/>
    </source>
</evidence>
<accession>A0A5N6QH72</accession>
<evidence type="ECO:0000256" key="15">
    <source>
        <dbReference type="SAM" id="MobiDB-lite"/>
    </source>
</evidence>
<dbReference type="SUPFAM" id="SSF57850">
    <property type="entry name" value="RING/U-box"/>
    <property type="match status" value="1"/>
</dbReference>
<evidence type="ECO:0000256" key="4">
    <source>
        <dbReference type="ARBA" id="ARBA00012483"/>
    </source>
</evidence>
<keyword evidence="7" id="KW-0479">Metal-binding</keyword>
<evidence type="ECO:0000256" key="5">
    <source>
        <dbReference type="ARBA" id="ARBA00022679"/>
    </source>
</evidence>
<sequence length="393" mass="43393">MGFHHIKLLDDDHPPSLPLPPPLQPPPIDDCRPPQPLFHYPPPQHQPYKQLMKTSLIITACMIGVVLLGGIILMLMRKCYTRRNRSRRRHPPILFATEEDYLDEDHGPVIEHHVWHINTVGLQQSVIDSITVCKYNKDEGLIDGTECSVCLSEFEGDESLRLLPKCSHAFHLPCIDTWLRSHKNCPLCRAPIVSNAAGAAADSQATASEPSTSSSGSSQETHVENLENFNGVESNQAGEGGTSEVRVRDESFHSLAVAEISEKSMQNSTSRKCRSRVQSNLADNQRVVEEEVQSMRRSISLDSLSAARIYHAVANIVTDQRSSESQSAHLKICSADIVAKPDGGTSSMCQLMKSSSIGCSLQKGPISMKRSISSSRRFLSSRHWRSGSSILPL</sequence>
<dbReference type="SMART" id="SM00184">
    <property type="entry name" value="RING"/>
    <property type="match status" value="1"/>
</dbReference>
<dbReference type="Pfam" id="PF13639">
    <property type="entry name" value="zf-RING_2"/>
    <property type="match status" value="1"/>
</dbReference>
<evidence type="ECO:0000256" key="9">
    <source>
        <dbReference type="ARBA" id="ARBA00022786"/>
    </source>
</evidence>
<keyword evidence="19" id="KW-1185">Reference proteome</keyword>
<evidence type="ECO:0000256" key="11">
    <source>
        <dbReference type="ARBA" id="ARBA00022989"/>
    </source>
</evidence>
<comment type="catalytic activity">
    <reaction evidence="1">
        <text>S-ubiquitinyl-[E2 ubiquitin-conjugating enzyme]-L-cysteine + [acceptor protein]-L-lysine = [E2 ubiquitin-conjugating enzyme]-L-cysteine + N(6)-ubiquitinyl-[acceptor protein]-L-lysine.</text>
        <dbReference type="EC" id="2.3.2.27"/>
    </reaction>
</comment>
<keyword evidence="6 16" id="KW-0812">Transmembrane</keyword>
<dbReference type="PANTHER" id="PTHR46913:SF19">
    <property type="entry name" value="RING-TYPE E3 UBIQUITIN TRANSFERASE"/>
    <property type="match status" value="1"/>
</dbReference>
<feature type="domain" description="RING-type" evidence="17">
    <location>
        <begin position="147"/>
        <end position="189"/>
    </location>
</feature>
<dbReference type="FunFam" id="3.30.40.10:FF:000233">
    <property type="entry name" value="RING-H2 finger protein ATL54"/>
    <property type="match status" value="1"/>
</dbReference>
<proteinExistence type="inferred from homology"/>
<dbReference type="GO" id="GO:0008270">
    <property type="term" value="F:zinc ion binding"/>
    <property type="evidence" value="ECO:0007669"/>
    <property type="project" value="UniProtKB-KW"/>
</dbReference>
<evidence type="ECO:0000313" key="18">
    <source>
        <dbReference type="EMBL" id="KAE7998009.1"/>
    </source>
</evidence>
<evidence type="ECO:0000256" key="3">
    <source>
        <dbReference type="ARBA" id="ARBA00004906"/>
    </source>
</evidence>
<feature type="transmembrane region" description="Helical" evidence="16">
    <location>
        <begin position="56"/>
        <end position="76"/>
    </location>
</feature>
<feature type="compositionally biased region" description="Low complexity" evidence="15">
    <location>
        <begin position="201"/>
        <end position="220"/>
    </location>
</feature>
<evidence type="ECO:0000256" key="6">
    <source>
        <dbReference type="ARBA" id="ARBA00022692"/>
    </source>
</evidence>
<comment type="similarity">
    <text evidence="13">Belongs to the RING-type zinc finger family. ATL subfamily.</text>
</comment>
<dbReference type="OrthoDB" id="9984778at2759"/>
<evidence type="ECO:0000256" key="7">
    <source>
        <dbReference type="ARBA" id="ARBA00022723"/>
    </source>
</evidence>
<feature type="region of interest" description="Disordered" evidence="15">
    <location>
        <begin position="201"/>
        <end position="222"/>
    </location>
</feature>
<evidence type="ECO:0000256" key="13">
    <source>
        <dbReference type="ARBA" id="ARBA00024209"/>
    </source>
</evidence>
<keyword evidence="5" id="KW-0808">Transferase</keyword>
<evidence type="ECO:0000256" key="10">
    <source>
        <dbReference type="ARBA" id="ARBA00022833"/>
    </source>
</evidence>
<reference evidence="18 19" key="1">
    <citation type="submission" date="2019-06" db="EMBL/GenBank/DDBJ databases">
        <title>A chromosomal-level reference genome of Carpinus fangiana (Coryloideae, Betulaceae).</title>
        <authorList>
            <person name="Yang X."/>
            <person name="Wang Z."/>
            <person name="Zhang L."/>
            <person name="Hao G."/>
            <person name="Liu J."/>
            <person name="Yang Y."/>
        </authorList>
    </citation>
    <scope>NUCLEOTIDE SEQUENCE [LARGE SCALE GENOMIC DNA]</scope>
    <source>
        <strain evidence="18">Cfa_2016G</strain>
        <tissue evidence="18">Leaf</tissue>
    </source>
</reference>
<dbReference type="InterPro" id="IPR001841">
    <property type="entry name" value="Znf_RING"/>
</dbReference>
<evidence type="ECO:0000256" key="12">
    <source>
        <dbReference type="ARBA" id="ARBA00023136"/>
    </source>
</evidence>
<dbReference type="UniPathway" id="UPA00143"/>
<dbReference type="EMBL" id="CM017321">
    <property type="protein sequence ID" value="KAE7998009.1"/>
    <property type="molecule type" value="Genomic_DNA"/>
</dbReference>
<evidence type="ECO:0000256" key="2">
    <source>
        <dbReference type="ARBA" id="ARBA00004167"/>
    </source>
</evidence>
<keyword evidence="10" id="KW-0862">Zinc</keyword>
<organism evidence="18 19">
    <name type="scientific">Carpinus fangiana</name>
    <dbReference type="NCBI Taxonomy" id="176857"/>
    <lineage>
        <taxon>Eukaryota</taxon>
        <taxon>Viridiplantae</taxon>
        <taxon>Streptophyta</taxon>
        <taxon>Embryophyta</taxon>
        <taxon>Tracheophyta</taxon>
        <taxon>Spermatophyta</taxon>
        <taxon>Magnoliopsida</taxon>
        <taxon>eudicotyledons</taxon>
        <taxon>Gunneridae</taxon>
        <taxon>Pentapetalae</taxon>
        <taxon>rosids</taxon>
        <taxon>fabids</taxon>
        <taxon>Fagales</taxon>
        <taxon>Betulaceae</taxon>
        <taxon>Carpinus</taxon>
    </lineage>
</organism>
<keyword evidence="9" id="KW-0833">Ubl conjugation pathway</keyword>
<dbReference type="InterPro" id="IPR013083">
    <property type="entry name" value="Znf_RING/FYVE/PHD"/>
</dbReference>
<dbReference type="Gene3D" id="3.30.40.10">
    <property type="entry name" value="Zinc/RING finger domain, C3HC4 (zinc finger)"/>
    <property type="match status" value="1"/>
</dbReference>
<comment type="subcellular location">
    <subcellularLocation>
        <location evidence="2">Membrane</location>
        <topology evidence="2">Single-pass membrane protein</topology>
    </subcellularLocation>
</comment>
<keyword evidence="8 14" id="KW-0863">Zinc-finger</keyword>
<protein>
    <recommendedName>
        <fullName evidence="4">RING-type E3 ubiquitin transferase</fullName>
        <ecNumber evidence="4">2.3.2.27</ecNumber>
    </recommendedName>
</protein>
<evidence type="ECO:0000256" key="16">
    <source>
        <dbReference type="SAM" id="Phobius"/>
    </source>
</evidence>
<dbReference type="PANTHER" id="PTHR46913">
    <property type="entry name" value="RING-H2 FINGER PROTEIN ATL16"/>
    <property type="match status" value="1"/>
</dbReference>
<keyword evidence="12 16" id="KW-0472">Membrane</keyword>
<dbReference type="GO" id="GO:0016020">
    <property type="term" value="C:membrane"/>
    <property type="evidence" value="ECO:0007669"/>
    <property type="project" value="UniProtKB-SubCell"/>
</dbReference>
<evidence type="ECO:0000313" key="19">
    <source>
        <dbReference type="Proteomes" id="UP000327013"/>
    </source>
</evidence>
<evidence type="ECO:0000256" key="1">
    <source>
        <dbReference type="ARBA" id="ARBA00000900"/>
    </source>
</evidence>
<dbReference type="PROSITE" id="PS50089">
    <property type="entry name" value="ZF_RING_2"/>
    <property type="match status" value="1"/>
</dbReference>